<dbReference type="AlphaFoldDB" id="A0A7W6A2I7"/>
<feature type="transmembrane region" description="Helical" evidence="1">
    <location>
        <begin position="168"/>
        <end position="191"/>
    </location>
</feature>
<name>A0A7W6A2I7_9CAUL</name>
<dbReference type="PIRSF" id="PIRSF026166">
    <property type="entry name" value="UCP026166"/>
    <property type="match status" value="1"/>
</dbReference>
<keyword evidence="1" id="KW-1133">Transmembrane helix</keyword>
<dbReference type="Pfam" id="PF13593">
    <property type="entry name" value="SBF_like"/>
    <property type="match status" value="1"/>
</dbReference>
<keyword evidence="1" id="KW-0472">Membrane</keyword>
<feature type="transmembrane region" description="Helical" evidence="1">
    <location>
        <begin position="70"/>
        <end position="91"/>
    </location>
</feature>
<feature type="transmembrane region" description="Helical" evidence="1">
    <location>
        <begin position="103"/>
        <end position="123"/>
    </location>
</feature>
<proteinExistence type="predicted"/>
<feature type="transmembrane region" description="Helical" evidence="1">
    <location>
        <begin position="130"/>
        <end position="156"/>
    </location>
</feature>
<feature type="transmembrane region" description="Helical" evidence="1">
    <location>
        <begin position="203"/>
        <end position="222"/>
    </location>
</feature>
<evidence type="ECO:0000313" key="2">
    <source>
        <dbReference type="EMBL" id="MBB3870502.1"/>
    </source>
</evidence>
<protein>
    <submittedName>
        <fullName evidence="2">Sodium/bile acid cotransporter 7</fullName>
    </submittedName>
</protein>
<dbReference type="PANTHER" id="PTHR18640:SF5">
    <property type="entry name" value="SODIUM_BILE ACID COTRANSPORTER 7"/>
    <property type="match status" value="1"/>
</dbReference>
<feature type="transmembrane region" description="Helical" evidence="1">
    <location>
        <begin position="280"/>
        <end position="300"/>
    </location>
</feature>
<dbReference type="Proteomes" id="UP000532936">
    <property type="component" value="Unassembled WGS sequence"/>
</dbReference>
<dbReference type="PANTHER" id="PTHR18640">
    <property type="entry name" value="SOLUTE CARRIER FAMILY 10 MEMBER 7"/>
    <property type="match status" value="1"/>
</dbReference>
<reference evidence="2 3" key="1">
    <citation type="submission" date="2020-08" db="EMBL/GenBank/DDBJ databases">
        <title>Genomic Encyclopedia of Type Strains, Phase IV (KMG-IV): sequencing the most valuable type-strain genomes for metagenomic binning, comparative biology and taxonomic classification.</title>
        <authorList>
            <person name="Goeker M."/>
        </authorList>
    </citation>
    <scope>NUCLEOTIDE SEQUENCE [LARGE SCALE GENOMIC DNA]</scope>
    <source>
        <strain evidence="2 3">DSM 14878</strain>
    </source>
</reference>
<keyword evidence="1" id="KW-0812">Transmembrane</keyword>
<comment type="caution">
    <text evidence="2">The sequence shown here is derived from an EMBL/GenBank/DDBJ whole genome shotgun (WGS) entry which is preliminary data.</text>
</comment>
<evidence type="ECO:0000313" key="3">
    <source>
        <dbReference type="Proteomes" id="UP000532936"/>
    </source>
</evidence>
<sequence length="327" mass="34519">MNALRRWIDPYLLMLIGTVVLAALVPARGAGADVAEGAATSAIALLFFLYGARLSPGAVWAGLSHWRLQGMVLSSTFLLFPLLGLVVFWATEPWMAQDLRIGLFYLCLLPSTVQSSIAFTAIARGNVPAALCAASVSNLAGVVITPLLVMLLLPVGGAGVSLSSIEGIALQILAPFVAGQAARPLIGGWLTRHGRLTSVVDRGSILLVVYVAFSAGVVSGVWTRLSHLDLGLVVVLDVLILAVALAVTTLVSRRLGFSREDEIAIVFCGSKKSMASGLPMAAILFAGQSVSLIVIPLMLFHQIQLFACAVLARRYAQVTQDGDQMTR</sequence>
<dbReference type="Gene3D" id="1.20.1530.20">
    <property type="match status" value="1"/>
</dbReference>
<dbReference type="RefSeq" id="WP_183194778.1">
    <property type="nucleotide sequence ID" value="NZ_JACIDA010000001.1"/>
</dbReference>
<feature type="transmembrane region" description="Helical" evidence="1">
    <location>
        <begin position="228"/>
        <end position="251"/>
    </location>
</feature>
<evidence type="ECO:0000256" key="1">
    <source>
        <dbReference type="SAM" id="Phobius"/>
    </source>
</evidence>
<feature type="transmembrane region" description="Helical" evidence="1">
    <location>
        <begin position="42"/>
        <end position="63"/>
    </location>
</feature>
<dbReference type="EMBL" id="JACIDA010000001">
    <property type="protein sequence ID" value="MBB3870502.1"/>
    <property type="molecule type" value="Genomic_DNA"/>
</dbReference>
<dbReference type="GO" id="GO:0005886">
    <property type="term" value="C:plasma membrane"/>
    <property type="evidence" value="ECO:0007669"/>
    <property type="project" value="TreeGrafter"/>
</dbReference>
<dbReference type="InterPro" id="IPR016833">
    <property type="entry name" value="Put_Na-Bile_cotransptr"/>
</dbReference>
<dbReference type="InterPro" id="IPR038770">
    <property type="entry name" value="Na+/solute_symporter_sf"/>
</dbReference>
<accession>A0A7W6A2I7</accession>
<organism evidence="2 3">
    <name type="scientific">Brevundimonas mediterranea</name>
    <dbReference type="NCBI Taxonomy" id="74329"/>
    <lineage>
        <taxon>Bacteria</taxon>
        <taxon>Pseudomonadati</taxon>
        <taxon>Pseudomonadota</taxon>
        <taxon>Alphaproteobacteria</taxon>
        <taxon>Caulobacterales</taxon>
        <taxon>Caulobacteraceae</taxon>
        <taxon>Brevundimonas</taxon>
    </lineage>
</organism>
<gene>
    <name evidence="2" type="ORF">GGR11_000016</name>
</gene>